<accession>A0A1D1Z1I8</accession>
<organism evidence="2">
    <name type="scientific">Anthurium amnicola</name>
    <dbReference type="NCBI Taxonomy" id="1678845"/>
    <lineage>
        <taxon>Eukaryota</taxon>
        <taxon>Viridiplantae</taxon>
        <taxon>Streptophyta</taxon>
        <taxon>Embryophyta</taxon>
        <taxon>Tracheophyta</taxon>
        <taxon>Spermatophyta</taxon>
        <taxon>Magnoliopsida</taxon>
        <taxon>Liliopsida</taxon>
        <taxon>Araceae</taxon>
        <taxon>Pothoideae</taxon>
        <taxon>Potheae</taxon>
        <taxon>Anthurium</taxon>
    </lineage>
</organism>
<proteinExistence type="predicted"/>
<dbReference type="AlphaFoldDB" id="A0A1D1Z1I8"/>
<feature type="region of interest" description="Disordered" evidence="1">
    <location>
        <begin position="65"/>
        <end position="120"/>
    </location>
</feature>
<evidence type="ECO:0000256" key="1">
    <source>
        <dbReference type="SAM" id="MobiDB-lite"/>
    </source>
</evidence>
<dbReference type="EMBL" id="GDJX01007217">
    <property type="protein sequence ID" value="JAT60719.1"/>
    <property type="molecule type" value="Transcribed_RNA"/>
</dbReference>
<gene>
    <name evidence="2" type="ORF">g.24532</name>
</gene>
<name>A0A1D1Z1I8_9ARAE</name>
<protein>
    <submittedName>
        <fullName evidence="2">Uncharacterized protein</fullName>
    </submittedName>
</protein>
<sequence>MELLPPHNLVKLAAVACALLFLYACRVEGLAVVRLHADSRLERVLRARGSAAAGRGCHGIDCQSKRSAIFSPPSPQANTGGGGGSGYGNPDPPPAGYPGNPPSGYPGYGNGEIPGNPPPV</sequence>
<feature type="compositionally biased region" description="Pro residues" evidence="1">
    <location>
        <begin position="90"/>
        <end position="104"/>
    </location>
</feature>
<reference evidence="2" key="1">
    <citation type="submission" date="2015-07" db="EMBL/GenBank/DDBJ databases">
        <title>Transcriptome Assembly of Anthurium amnicola.</title>
        <authorList>
            <person name="Suzuki J."/>
        </authorList>
    </citation>
    <scope>NUCLEOTIDE SEQUENCE</scope>
</reference>
<evidence type="ECO:0000313" key="2">
    <source>
        <dbReference type="EMBL" id="JAT60719.1"/>
    </source>
</evidence>